<protein>
    <submittedName>
        <fullName evidence="1">Uncharacterized protein</fullName>
    </submittedName>
</protein>
<gene>
    <name evidence="1" type="ORF">EVAR_61769_1</name>
</gene>
<comment type="caution">
    <text evidence="1">The sequence shown here is derived from an EMBL/GenBank/DDBJ whole genome shotgun (WGS) entry which is preliminary data.</text>
</comment>
<proteinExistence type="predicted"/>
<name>A0A4C1YY10_EUMVA</name>
<dbReference type="EMBL" id="BGZK01001508">
    <property type="protein sequence ID" value="GBP81371.1"/>
    <property type="molecule type" value="Genomic_DNA"/>
</dbReference>
<reference evidence="1 2" key="1">
    <citation type="journal article" date="2019" name="Commun. Biol.">
        <title>The bagworm genome reveals a unique fibroin gene that provides high tensile strength.</title>
        <authorList>
            <person name="Kono N."/>
            <person name="Nakamura H."/>
            <person name="Ohtoshi R."/>
            <person name="Tomita M."/>
            <person name="Numata K."/>
            <person name="Arakawa K."/>
        </authorList>
    </citation>
    <scope>NUCLEOTIDE SEQUENCE [LARGE SCALE GENOMIC DNA]</scope>
</reference>
<sequence>MWHQCVKYAQCMATPLNIMYAAHTCSRLHHVRDSGIGASVNLMMSITGSCSFNDLCGAAIPVCGVAPNVACALCHVRAWHFRLRPCRVAICVPRAYTFSDFISVVCHTIQFECLAVVASRCPTWCAAGACSYG</sequence>
<accession>A0A4C1YY10</accession>
<evidence type="ECO:0000313" key="2">
    <source>
        <dbReference type="Proteomes" id="UP000299102"/>
    </source>
</evidence>
<dbReference type="Proteomes" id="UP000299102">
    <property type="component" value="Unassembled WGS sequence"/>
</dbReference>
<organism evidence="1 2">
    <name type="scientific">Eumeta variegata</name>
    <name type="common">Bagworm moth</name>
    <name type="synonym">Eumeta japonica</name>
    <dbReference type="NCBI Taxonomy" id="151549"/>
    <lineage>
        <taxon>Eukaryota</taxon>
        <taxon>Metazoa</taxon>
        <taxon>Ecdysozoa</taxon>
        <taxon>Arthropoda</taxon>
        <taxon>Hexapoda</taxon>
        <taxon>Insecta</taxon>
        <taxon>Pterygota</taxon>
        <taxon>Neoptera</taxon>
        <taxon>Endopterygota</taxon>
        <taxon>Lepidoptera</taxon>
        <taxon>Glossata</taxon>
        <taxon>Ditrysia</taxon>
        <taxon>Tineoidea</taxon>
        <taxon>Psychidae</taxon>
        <taxon>Oiketicinae</taxon>
        <taxon>Eumeta</taxon>
    </lineage>
</organism>
<evidence type="ECO:0000313" key="1">
    <source>
        <dbReference type="EMBL" id="GBP81371.1"/>
    </source>
</evidence>
<dbReference type="AlphaFoldDB" id="A0A4C1YY10"/>
<keyword evidence="2" id="KW-1185">Reference proteome</keyword>